<evidence type="ECO:0000313" key="2">
    <source>
        <dbReference type="EMBL" id="KAF9507936.1"/>
    </source>
</evidence>
<proteinExistence type="predicted"/>
<feature type="signal peptide" evidence="1">
    <location>
        <begin position="1"/>
        <end position="15"/>
    </location>
</feature>
<reference evidence="2" key="1">
    <citation type="journal article" date="2020" name="Nat. Commun.">
        <title>Large-scale genome sequencing of mycorrhizal fungi provides insights into the early evolution of symbiotic traits.</title>
        <authorList>
            <person name="Miyauchi S."/>
            <person name="Kiss E."/>
            <person name="Kuo A."/>
            <person name="Drula E."/>
            <person name="Kohler A."/>
            <person name="Sanchez-Garcia M."/>
            <person name="Morin E."/>
            <person name="Andreopoulos B."/>
            <person name="Barry K.W."/>
            <person name="Bonito G."/>
            <person name="Buee M."/>
            <person name="Carver A."/>
            <person name="Chen C."/>
            <person name="Cichocki N."/>
            <person name="Clum A."/>
            <person name="Culley D."/>
            <person name="Crous P.W."/>
            <person name="Fauchery L."/>
            <person name="Girlanda M."/>
            <person name="Hayes R.D."/>
            <person name="Keri Z."/>
            <person name="LaButti K."/>
            <person name="Lipzen A."/>
            <person name="Lombard V."/>
            <person name="Magnuson J."/>
            <person name="Maillard F."/>
            <person name="Murat C."/>
            <person name="Nolan M."/>
            <person name="Ohm R.A."/>
            <person name="Pangilinan J."/>
            <person name="Pereira M.F."/>
            <person name="Perotto S."/>
            <person name="Peter M."/>
            <person name="Pfister S."/>
            <person name="Riley R."/>
            <person name="Sitrit Y."/>
            <person name="Stielow J.B."/>
            <person name="Szollosi G."/>
            <person name="Zifcakova L."/>
            <person name="Stursova M."/>
            <person name="Spatafora J.W."/>
            <person name="Tedersoo L."/>
            <person name="Vaario L.M."/>
            <person name="Yamada A."/>
            <person name="Yan M."/>
            <person name="Wang P."/>
            <person name="Xu J."/>
            <person name="Bruns T."/>
            <person name="Baldrian P."/>
            <person name="Vilgalys R."/>
            <person name="Dunand C."/>
            <person name="Henrissat B."/>
            <person name="Grigoriev I.V."/>
            <person name="Hibbett D."/>
            <person name="Nagy L.G."/>
            <person name="Martin F.M."/>
        </authorList>
    </citation>
    <scope>NUCLEOTIDE SEQUENCE</scope>
    <source>
        <strain evidence="2">UP504</strain>
    </source>
</reference>
<gene>
    <name evidence="2" type="ORF">BS47DRAFT_1418883</name>
</gene>
<keyword evidence="3" id="KW-1185">Reference proteome</keyword>
<name>A0A9P6DMG6_9AGAM</name>
<dbReference type="Proteomes" id="UP000886523">
    <property type="component" value="Unassembled WGS sequence"/>
</dbReference>
<keyword evidence="1" id="KW-0732">Signal</keyword>
<accession>A0A9P6DMG6</accession>
<sequence>MCYAMSVVLLGSSLGVHLLNMGQNKGKYPMGQVILQHMHQVYSIPFSDVDNYFKALKIILKNPTCWELMLPLSQCKWDLTIGSGGLNISLCEIWTLTFSDMFNITDVNTLNISVAIAACLCFKPALLCTCSDSPCNFLYEVSVSSLSNVECRAFVE</sequence>
<evidence type="ECO:0000256" key="1">
    <source>
        <dbReference type="SAM" id="SignalP"/>
    </source>
</evidence>
<feature type="chain" id="PRO_5040470372" evidence="1">
    <location>
        <begin position="16"/>
        <end position="156"/>
    </location>
</feature>
<dbReference type="EMBL" id="MU129069">
    <property type="protein sequence ID" value="KAF9507936.1"/>
    <property type="molecule type" value="Genomic_DNA"/>
</dbReference>
<comment type="caution">
    <text evidence="2">The sequence shown here is derived from an EMBL/GenBank/DDBJ whole genome shotgun (WGS) entry which is preliminary data.</text>
</comment>
<organism evidence="2 3">
    <name type="scientific">Hydnum rufescens UP504</name>
    <dbReference type="NCBI Taxonomy" id="1448309"/>
    <lineage>
        <taxon>Eukaryota</taxon>
        <taxon>Fungi</taxon>
        <taxon>Dikarya</taxon>
        <taxon>Basidiomycota</taxon>
        <taxon>Agaricomycotina</taxon>
        <taxon>Agaricomycetes</taxon>
        <taxon>Cantharellales</taxon>
        <taxon>Hydnaceae</taxon>
        <taxon>Hydnum</taxon>
    </lineage>
</organism>
<protein>
    <submittedName>
        <fullName evidence="2">Uncharacterized protein</fullName>
    </submittedName>
</protein>
<dbReference type="AlphaFoldDB" id="A0A9P6DMG6"/>
<evidence type="ECO:0000313" key="3">
    <source>
        <dbReference type="Proteomes" id="UP000886523"/>
    </source>
</evidence>